<dbReference type="HOGENOM" id="CLU_100242_0_0_12"/>
<dbReference type="eggNOG" id="COG0296">
    <property type="taxonomic scope" value="Bacteria"/>
</dbReference>
<evidence type="ECO:0000313" key="1">
    <source>
        <dbReference type="EMBL" id="AEE16023.1"/>
    </source>
</evidence>
<dbReference type="SUPFAM" id="SSF81296">
    <property type="entry name" value="E set domains"/>
    <property type="match status" value="2"/>
</dbReference>
<dbReference type="AlphaFoldDB" id="F4LPT1"/>
<organism evidence="1 2">
    <name type="scientific">Treponema brennaborense (strain DSM 12168 / CIP 105900 / DD5/3)</name>
    <dbReference type="NCBI Taxonomy" id="906968"/>
    <lineage>
        <taxon>Bacteria</taxon>
        <taxon>Pseudomonadati</taxon>
        <taxon>Spirochaetota</taxon>
        <taxon>Spirochaetia</taxon>
        <taxon>Spirochaetales</taxon>
        <taxon>Treponemataceae</taxon>
        <taxon>Treponema</taxon>
    </lineage>
</organism>
<dbReference type="STRING" id="906968.Trebr_0580"/>
<name>F4LPT1_TREBD</name>
<dbReference type="EMBL" id="CP002696">
    <property type="protein sequence ID" value="AEE16023.1"/>
    <property type="molecule type" value="Genomic_DNA"/>
</dbReference>
<gene>
    <name evidence="1" type="ordered locus">Trebr_0580</name>
</gene>
<dbReference type="InterPro" id="IPR013783">
    <property type="entry name" value="Ig-like_fold"/>
</dbReference>
<accession>F4LPT1</accession>
<keyword evidence="2" id="KW-1185">Reference proteome</keyword>
<dbReference type="Proteomes" id="UP000006546">
    <property type="component" value="Chromosome"/>
</dbReference>
<proteinExistence type="predicted"/>
<reference evidence="2" key="1">
    <citation type="submission" date="2011-04" db="EMBL/GenBank/DDBJ databases">
        <title>The complete genome of Treponema brennaborense DSM 12168.</title>
        <authorList>
            <person name="Lucas S."/>
            <person name="Han J."/>
            <person name="Lapidus A."/>
            <person name="Bruce D."/>
            <person name="Goodwin L."/>
            <person name="Pitluck S."/>
            <person name="Peters L."/>
            <person name="Kyrpides N."/>
            <person name="Mavromatis K."/>
            <person name="Ivanova N."/>
            <person name="Mikhailova N."/>
            <person name="Pagani I."/>
            <person name="Teshima H."/>
            <person name="Detter J.C."/>
            <person name="Tapia R."/>
            <person name="Han C."/>
            <person name="Land M."/>
            <person name="Hauser L."/>
            <person name="Markowitz V."/>
            <person name="Cheng J.-F."/>
            <person name="Hugenholtz P."/>
            <person name="Woyke T."/>
            <person name="Wu D."/>
            <person name="Gronow S."/>
            <person name="Wellnitz S."/>
            <person name="Brambilla E."/>
            <person name="Klenk H.-P."/>
            <person name="Eisen J.A."/>
        </authorList>
    </citation>
    <scope>NUCLEOTIDE SEQUENCE [LARGE SCALE GENOMIC DNA]</scope>
    <source>
        <strain evidence="2">DSM 12168 / CIP 105900 / DD5/3</strain>
    </source>
</reference>
<dbReference type="KEGG" id="tbe:Trebr_0580"/>
<dbReference type="InterPro" id="IPR014756">
    <property type="entry name" value="Ig_E-set"/>
</dbReference>
<evidence type="ECO:0000313" key="2">
    <source>
        <dbReference type="Proteomes" id="UP000006546"/>
    </source>
</evidence>
<dbReference type="Gene3D" id="2.60.40.10">
    <property type="entry name" value="Immunoglobulins"/>
    <property type="match status" value="2"/>
</dbReference>
<dbReference type="CDD" id="cd02859">
    <property type="entry name" value="E_set_AMPKbeta_like_N"/>
    <property type="match status" value="1"/>
</dbReference>
<protein>
    <submittedName>
        <fullName evidence="1">Protein P26</fullName>
    </submittedName>
</protein>
<sequence>MFLVPLAAQDTYDIDILISGIDKVGAPRISGDYVIFTAENSARHVGIAFDFEKFRTIHSFQRLNTKDVDDKVISSLYFYILEVPPQLKSVSYRLVVDGLWTTDPGNPQKVFNQDAGITLSKVDIPREQLPATEVPLKGTVKFVYQGESGKRIRVGGSFTNWDSYIYELTETAPGLYELELPLPRGTYYYAYYEGISSFVDLSNPERAYTADGRTASVITVR</sequence>